<dbReference type="PROSITE" id="PS00028">
    <property type="entry name" value="ZINC_FINGER_C2H2_1"/>
    <property type="match status" value="2"/>
</dbReference>
<reference evidence="5" key="1">
    <citation type="submission" date="2009-08" db="EMBL/GenBank/DDBJ databases">
        <title>Annotation of Salpingoeca rosetta.</title>
        <authorList>
            <consortium name="The Broad Institute Genome Sequencing Platform"/>
            <person name="Russ C."/>
            <person name="Cuomo C."/>
            <person name="Burger G."/>
            <person name="Gray M.W."/>
            <person name="Holland P.W.H."/>
            <person name="King N."/>
            <person name="Lang F.B.F."/>
            <person name="Roger A.J."/>
            <person name="Ruiz-Trillo I."/>
            <person name="Young S.K."/>
            <person name="Zeng Q."/>
            <person name="Gargeya S."/>
            <person name="Alvarado L."/>
            <person name="Berlin A."/>
            <person name="Chapman S.B."/>
            <person name="Chen Z."/>
            <person name="Freedman E."/>
            <person name="Gellesch M."/>
            <person name="Goldberg J."/>
            <person name="Griggs A."/>
            <person name="Gujja S."/>
            <person name="Heilman E."/>
            <person name="Heiman D."/>
            <person name="Howarth C."/>
            <person name="Mehta T."/>
            <person name="Neiman D."/>
            <person name="Pearson M."/>
            <person name="Roberts A."/>
            <person name="Saif S."/>
            <person name="Shea T."/>
            <person name="Shenoy N."/>
            <person name="Sisk P."/>
            <person name="Stolte C."/>
            <person name="Sykes S."/>
            <person name="White J."/>
            <person name="Yandava C."/>
            <person name="Haas B."/>
            <person name="Nusbaum C."/>
            <person name="Birren B."/>
        </authorList>
    </citation>
    <scope>NUCLEOTIDE SEQUENCE [LARGE SCALE GENOMIC DNA]</scope>
    <source>
        <strain evidence="5">ATCC 50818</strain>
    </source>
</reference>
<dbReference type="KEGG" id="sre:PTSG_07069"/>
<keyword evidence="6" id="KW-1185">Reference proteome</keyword>
<evidence type="ECO:0000313" key="6">
    <source>
        <dbReference type="Proteomes" id="UP000007799"/>
    </source>
</evidence>
<dbReference type="Gene3D" id="3.30.160.60">
    <property type="entry name" value="Classic Zinc Finger"/>
    <property type="match status" value="2"/>
</dbReference>
<name>F2UDY9_SALR5</name>
<accession>F2UDY9</accession>
<evidence type="ECO:0000256" key="2">
    <source>
        <dbReference type="SAM" id="MobiDB-lite"/>
    </source>
</evidence>
<dbReference type="PROSITE" id="PS50966">
    <property type="entry name" value="ZF_SWIM"/>
    <property type="match status" value="1"/>
</dbReference>
<evidence type="ECO:0000256" key="1">
    <source>
        <dbReference type="PROSITE-ProRule" id="PRU00042"/>
    </source>
</evidence>
<dbReference type="InParanoid" id="F2UDY9"/>
<keyword evidence="1" id="KW-0479">Metal-binding</keyword>
<evidence type="ECO:0008006" key="7">
    <source>
        <dbReference type="Google" id="ProtNLM"/>
    </source>
</evidence>
<dbReference type="EMBL" id="GL832970">
    <property type="protein sequence ID" value="EGD74839.1"/>
    <property type="molecule type" value="Genomic_DNA"/>
</dbReference>
<dbReference type="Pfam" id="PF10551">
    <property type="entry name" value="MULE"/>
    <property type="match status" value="1"/>
</dbReference>
<evidence type="ECO:0000259" key="3">
    <source>
        <dbReference type="PROSITE" id="PS50157"/>
    </source>
</evidence>
<dbReference type="SMART" id="SM00355">
    <property type="entry name" value="ZnF_C2H2"/>
    <property type="match status" value="3"/>
</dbReference>
<gene>
    <name evidence="5" type="ORF">PTSG_07069</name>
</gene>
<protein>
    <recommendedName>
        <fullName evidence="7">SWIM-type domain-containing protein</fullName>
    </recommendedName>
</protein>
<dbReference type="Proteomes" id="UP000007799">
    <property type="component" value="Unassembled WGS sequence"/>
</dbReference>
<feature type="domain" description="SWIM-type" evidence="4">
    <location>
        <begin position="677"/>
        <end position="716"/>
    </location>
</feature>
<keyword evidence="1" id="KW-0862">Zinc</keyword>
<dbReference type="InterPro" id="IPR007527">
    <property type="entry name" value="Znf_SWIM"/>
</dbReference>
<dbReference type="GeneID" id="16073051"/>
<dbReference type="PANTHER" id="PTHR47456:SF1">
    <property type="entry name" value="PHD-TYPE DOMAIN-CONTAINING PROTEIN"/>
    <property type="match status" value="1"/>
</dbReference>
<feature type="region of interest" description="Disordered" evidence="2">
    <location>
        <begin position="722"/>
        <end position="744"/>
    </location>
</feature>
<dbReference type="RefSeq" id="XP_004992484.1">
    <property type="nucleotide sequence ID" value="XM_004992427.1"/>
</dbReference>
<organism evidence="6">
    <name type="scientific">Salpingoeca rosetta (strain ATCC 50818 / BSB-021)</name>
    <dbReference type="NCBI Taxonomy" id="946362"/>
    <lineage>
        <taxon>Eukaryota</taxon>
        <taxon>Choanoflagellata</taxon>
        <taxon>Craspedida</taxon>
        <taxon>Salpingoecidae</taxon>
        <taxon>Salpingoeca</taxon>
    </lineage>
</organism>
<dbReference type="PROSITE" id="PS50157">
    <property type="entry name" value="ZINC_FINGER_C2H2_2"/>
    <property type="match status" value="2"/>
</dbReference>
<feature type="compositionally biased region" description="Polar residues" evidence="2">
    <location>
        <begin position="895"/>
        <end position="904"/>
    </location>
</feature>
<evidence type="ECO:0000313" key="5">
    <source>
        <dbReference type="EMBL" id="EGD74839.1"/>
    </source>
</evidence>
<dbReference type="InterPro" id="IPR013087">
    <property type="entry name" value="Znf_C2H2_type"/>
</dbReference>
<dbReference type="PANTHER" id="PTHR47456">
    <property type="entry name" value="PHD-TYPE DOMAIN-CONTAINING PROTEIN"/>
    <property type="match status" value="1"/>
</dbReference>
<keyword evidence="1" id="KW-0863">Zinc-finger</keyword>
<feature type="domain" description="C2H2-type" evidence="3">
    <location>
        <begin position="143"/>
        <end position="173"/>
    </location>
</feature>
<dbReference type="OrthoDB" id="10031901at2759"/>
<evidence type="ECO:0000259" key="4">
    <source>
        <dbReference type="PROSITE" id="PS50966"/>
    </source>
</evidence>
<feature type="domain" description="C2H2-type" evidence="3">
    <location>
        <begin position="191"/>
        <end position="221"/>
    </location>
</feature>
<dbReference type="GO" id="GO:0008270">
    <property type="term" value="F:zinc ion binding"/>
    <property type="evidence" value="ECO:0007669"/>
    <property type="project" value="UniProtKB-KW"/>
</dbReference>
<dbReference type="InterPro" id="IPR018289">
    <property type="entry name" value="MULE_transposase_dom"/>
</dbReference>
<sequence>MASIHTTPDQISPEDLVDTLELLPLLDESANGTHGTGSEVTAATTQQHQAHAVTPGTESQVTALTQQHQATVATPGTGSEVTAATTQQHQATVATPGTGSEVTAATTQQHQAHVVTPGTGSEVTAATTQQHQAHVVTPDTKPFECPASGCSARFTRFDSAKRHICTSHKGADVADLLQTFKNNSNEVAIVYPCPENTCTQTFSSRQALSRHQLRDHGKQKARGHFQCRSGCADAAFCTAKELMQHVITDHDASCCVVRYYASWSRFESCIAAAECDDFALVDYVKRDHTCCFPPKAAAWGLEHVQVEEEFVRTCSRHGNERPYQGTIRAHRAKAPKPVGCCPAMMWGQVCKGGRVRVVMFNYHSHSKDLRHLQLPGVFRAEVARLLRVSASYTAIYHQVKATFSSHPRISIFKQAHVYNVAQEYEPGRFDADDAASVWYAAQIYNKEAGEHTPVITALKLQGQEAFEFGGPEQRASGDFPQESLFILVQTEWQRRVLKECGHRGIFLDSTHGTNMYDHPLISVVVESVYGWGIPVAHAIVSHETIGVVAHFLRKAVADHGITPSAVITDKTFAEGRAVDEALPNSRWLLCQFHVKQAWKSGRADYLLRRLLSFAEEQRQKVLHAQVNGVVTKAQRCASSALSIAKQAGPSVDRTSDLSFTVSFPDKDPKAVTMRAAFTCEFCSRADCIHVYECVCPAYKGSPPVCKHTAAVFIHTTGSTDRATSFPVAAPTPEHKPSRHTGRTKDRVKQLMRTMSRQLDEITEYPSGIVVDLEDICTLIDRLTDRISIIADGQKRCRQAGIKQEHPRKRVKTLAPSRLRLFPVRGRRGGKKAASTREGARKPLFHDAWQPKSESNDAEPAVQGAQRTEPVFKEQQLQPRGEALRQRNDVTDGTHEQQALKTSSR</sequence>
<proteinExistence type="predicted"/>
<feature type="region of interest" description="Disordered" evidence="2">
    <location>
        <begin position="823"/>
        <end position="904"/>
    </location>
</feature>
<dbReference type="AlphaFoldDB" id="F2UDY9"/>
<feature type="compositionally biased region" description="Basic and acidic residues" evidence="2">
    <location>
        <begin position="881"/>
        <end position="894"/>
    </location>
</feature>